<dbReference type="InterPro" id="IPR036890">
    <property type="entry name" value="HATPase_C_sf"/>
</dbReference>
<dbReference type="CDD" id="cd00082">
    <property type="entry name" value="HisKA"/>
    <property type="match status" value="1"/>
</dbReference>
<dbReference type="SUPFAM" id="SSF47384">
    <property type="entry name" value="Homodimeric domain of signal transducing histidine kinase"/>
    <property type="match status" value="1"/>
</dbReference>
<protein>
    <recommendedName>
        <fullName evidence="2">histidine kinase</fullName>
        <ecNumber evidence="2">2.7.13.3</ecNumber>
    </recommendedName>
</protein>
<dbReference type="InterPro" id="IPR003594">
    <property type="entry name" value="HATPase_dom"/>
</dbReference>
<feature type="transmembrane region" description="Helical" evidence="6">
    <location>
        <begin position="171"/>
        <end position="187"/>
    </location>
</feature>
<dbReference type="EC" id="2.7.13.3" evidence="2"/>
<evidence type="ECO:0000313" key="8">
    <source>
        <dbReference type="EMBL" id="CAI2385492.1"/>
    </source>
</evidence>
<gene>
    <name evidence="8" type="ORF">ECRASSUSDP1_LOCUS27060</name>
</gene>
<reference evidence="8" key="1">
    <citation type="submission" date="2023-07" db="EMBL/GenBank/DDBJ databases">
        <authorList>
            <consortium name="AG Swart"/>
            <person name="Singh M."/>
            <person name="Singh A."/>
            <person name="Seah K."/>
            <person name="Emmerich C."/>
        </authorList>
    </citation>
    <scope>NUCLEOTIDE SEQUENCE</scope>
    <source>
        <strain evidence="8">DP1</strain>
    </source>
</reference>
<comment type="caution">
    <text evidence="8">The sequence shown here is derived from an EMBL/GenBank/DDBJ whole genome shotgun (WGS) entry which is preliminary data.</text>
</comment>
<dbReference type="EMBL" id="CAMPGE010027914">
    <property type="protein sequence ID" value="CAI2385492.1"/>
    <property type="molecule type" value="Genomic_DNA"/>
</dbReference>
<dbReference type="PANTHER" id="PTHR43047:SF72">
    <property type="entry name" value="OSMOSENSING HISTIDINE PROTEIN KINASE SLN1"/>
    <property type="match status" value="1"/>
</dbReference>
<dbReference type="PANTHER" id="PTHR43047">
    <property type="entry name" value="TWO-COMPONENT HISTIDINE PROTEIN KINASE"/>
    <property type="match status" value="1"/>
</dbReference>
<evidence type="ECO:0000313" key="9">
    <source>
        <dbReference type="Proteomes" id="UP001295684"/>
    </source>
</evidence>
<keyword evidence="6" id="KW-1133">Transmembrane helix</keyword>
<keyword evidence="3" id="KW-0597">Phosphoprotein</keyword>
<keyword evidence="4" id="KW-0808">Transferase</keyword>
<dbReference type="Gene3D" id="1.10.287.130">
    <property type="match status" value="1"/>
</dbReference>
<feature type="transmembrane region" description="Helical" evidence="6">
    <location>
        <begin position="221"/>
        <end position="238"/>
    </location>
</feature>
<keyword evidence="9" id="KW-1185">Reference proteome</keyword>
<feature type="transmembrane region" description="Helical" evidence="6">
    <location>
        <begin position="141"/>
        <end position="159"/>
    </location>
</feature>
<accession>A0AAD2D935</accession>
<dbReference type="PRINTS" id="PR00344">
    <property type="entry name" value="BCTRLSENSOR"/>
</dbReference>
<proteinExistence type="predicted"/>
<evidence type="ECO:0000256" key="3">
    <source>
        <dbReference type="ARBA" id="ARBA00022553"/>
    </source>
</evidence>
<dbReference type="InterPro" id="IPR004358">
    <property type="entry name" value="Sig_transdc_His_kin-like_C"/>
</dbReference>
<feature type="transmembrane region" description="Helical" evidence="6">
    <location>
        <begin position="116"/>
        <end position="134"/>
    </location>
</feature>
<dbReference type="Pfam" id="PF02518">
    <property type="entry name" value="HATPase_c"/>
    <property type="match status" value="1"/>
</dbReference>
<dbReference type="SMART" id="SM00387">
    <property type="entry name" value="HATPase_c"/>
    <property type="match status" value="1"/>
</dbReference>
<organism evidence="8 9">
    <name type="scientific">Euplotes crassus</name>
    <dbReference type="NCBI Taxonomy" id="5936"/>
    <lineage>
        <taxon>Eukaryota</taxon>
        <taxon>Sar</taxon>
        <taxon>Alveolata</taxon>
        <taxon>Ciliophora</taxon>
        <taxon>Intramacronucleata</taxon>
        <taxon>Spirotrichea</taxon>
        <taxon>Hypotrichia</taxon>
        <taxon>Euplotida</taxon>
        <taxon>Euplotidae</taxon>
        <taxon>Moneuplotes</taxon>
    </lineage>
</organism>
<dbReference type="SUPFAM" id="SSF55874">
    <property type="entry name" value="ATPase domain of HSP90 chaperone/DNA topoisomerase II/histidine kinase"/>
    <property type="match status" value="1"/>
</dbReference>
<keyword evidence="6" id="KW-0472">Membrane</keyword>
<dbReference type="FunFam" id="3.30.565.10:FF:000010">
    <property type="entry name" value="Sensor histidine kinase RcsC"/>
    <property type="match status" value="1"/>
</dbReference>
<dbReference type="AlphaFoldDB" id="A0AAD2D935"/>
<dbReference type="InterPro" id="IPR036097">
    <property type="entry name" value="HisK_dim/P_sf"/>
</dbReference>
<dbReference type="SMART" id="SM00388">
    <property type="entry name" value="HisKA"/>
    <property type="match status" value="1"/>
</dbReference>
<evidence type="ECO:0000256" key="1">
    <source>
        <dbReference type="ARBA" id="ARBA00000085"/>
    </source>
</evidence>
<dbReference type="GO" id="GO:0000155">
    <property type="term" value="F:phosphorelay sensor kinase activity"/>
    <property type="evidence" value="ECO:0007669"/>
    <property type="project" value="InterPro"/>
</dbReference>
<dbReference type="InterPro" id="IPR003661">
    <property type="entry name" value="HisK_dim/P_dom"/>
</dbReference>
<keyword evidence="6" id="KW-0812">Transmembrane</keyword>
<evidence type="ECO:0000256" key="6">
    <source>
        <dbReference type="SAM" id="Phobius"/>
    </source>
</evidence>
<comment type="catalytic activity">
    <reaction evidence="1">
        <text>ATP + protein L-histidine = ADP + protein N-phospho-L-histidine.</text>
        <dbReference type="EC" id="2.7.13.3"/>
    </reaction>
</comment>
<dbReference type="InterPro" id="IPR005467">
    <property type="entry name" value="His_kinase_dom"/>
</dbReference>
<dbReference type="PROSITE" id="PS50109">
    <property type="entry name" value="HIS_KIN"/>
    <property type="match status" value="1"/>
</dbReference>
<name>A0AAD2D935_EUPCR</name>
<feature type="transmembrane region" description="Helical" evidence="6">
    <location>
        <begin position="85"/>
        <end position="104"/>
    </location>
</feature>
<evidence type="ECO:0000256" key="5">
    <source>
        <dbReference type="ARBA" id="ARBA00022777"/>
    </source>
</evidence>
<evidence type="ECO:0000256" key="4">
    <source>
        <dbReference type="ARBA" id="ARBA00022679"/>
    </source>
</evidence>
<keyword evidence="5" id="KW-0418">Kinase</keyword>
<evidence type="ECO:0000259" key="7">
    <source>
        <dbReference type="PROSITE" id="PS50109"/>
    </source>
</evidence>
<dbReference type="GO" id="GO:0009927">
    <property type="term" value="F:histidine phosphotransfer kinase activity"/>
    <property type="evidence" value="ECO:0007669"/>
    <property type="project" value="TreeGrafter"/>
</dbReference>
<dbReference type="Gene3D" id="3.30.565.10">
    <property type="entry name" value="Histidine kinase-like ATPase, C-terminal domain"/>
    <property type="match status" value="1"/>
</dbReference>
<dbReference type="GO" id="GO:0005886">
    <property type="term" value="C:plasma membrane"/>
    <property type="evidence" value="ECO:0007669"/>
    <property type="project" value="TreeGrafter"/>
</dbReference>
<dbReference type="Pfam" id="PF00512">
    <property type="entry name" value="HisKA"/>
    <property type="match status" value="1"/>
</dbReference>
<feature type="domain" description="Histidine kinase" evidence="7">
    <location>
        <begin position="423"/>
        <end position="668"/>
    </location>
</feature>
<sequence length="728" mass="84671">MERKEEGKLNKKCKENDFSENKYKELERNILETFTDQIGKRIPNFIKRIVRWYQETSKRNREVDKYIQSVIEENLKGPYIKYIKIFCWIIILMCLCIAGVSALGDNEETSDEDTMKVVHTLIFSLITFGILIVLEYKPLYTLYLVPMLIGCVLFMAVDITLQSKEFRPSEYIFENICFSYVLIIFVPTQWKLSIIAFGSAMIYFLYGVYEKYGISDPDLTMTISFAIIWFTLSSYLLMMKNRSTYAEILRNKRLILEMKKVLQILPFGVVIWPSKVEGKWFTNQEFTHKYTKIRNELKELSELEISFIDEKDQNTPLCAKQDLADFLLKNQERLSATQNLLSESDIKISCNPHQADLFIEEDENSTERICKIKTLMIEWEGVDSFMHVFVDNTEVIRLQEEKNAMMLEEANNNIKLQKIMFASASHEFRTPLNSIINSFDIVLNSFNTIFEFFQPYLEEINEEHNEIIAMSIETFQKFIKIGKNSSLMLLTLIEDVLNLSKMEAGTFSIFKENFKIIDVIEEVYDIFRMQCEQKELRFDLSISEDIRNLTIYSDKSRIKQVLMNLMSNTMKFTFNGFVVLGCRIIHQGSKDLAQFWVRDTGIGISKKQQEKLFKLFGMISEVKSFNPNGTGIGLTVSKKYVEAIGGNIYLKSEYKKGTEVTFTIPIDEERKVLGQEIPLNQSLCNYHEQDQDGGGISRLESSQIVSCSKGKFGWRTMRLPGQARFGIL</sequence>
<dbReference type="Proteomes" id="UP001295684">
    <property type="component" value="Unassembled WGS sequence"/>
</dbReference>
<evidence type="ECO:0000256" key="2">
    <source>
        <dbReference type="ARBA" id="ARBA00012438"/>
    </source>
</evidence>